<dbReference type="KEGG" id="thg:TCELL_0683"/>
<keyword evidence="1" id="KW-1133">Transmembrane helix</keyword>
<dbReference type="PANTHER" id="PTHR42241:SF2">
    <property type="entry name" value="HYPOTHETICAL MEMBRANE PROTEIN, CONSERVED, DUF998 FAMILY"/>
    <property type="match status" value="1"/>
</dbReference>
<proteinExistence type="predicted"/>
<dbReference type="InParanoid" id="I3TEB9"/>
<evidence type="ECO:0008006" key="4">
    <source>
        <dbReference type="Google" id="ProtNLM"/>
    </source>
</evidence>
<evidence type="ECO:0000313" key="3">
    <source>
        <dbReference type="Proteomes" id="UP000005270"/>
    </source>
</evidence>
<dbReference type="InterPro" id="IPR009339">
    <property type="entry name" value="DUF998"/>
</dbReference>
<feature type="transmembrane region" description="Helical" evidence="1">
    <location>
        <begin position="126"/>
        <end position="148"/>
    </location>
</feature>
<dbReference type="Pfam" id="PF06197">
    <property type="entry name" value="DUF998"/>
    <property type="match status" value="1"/>
</dbReference>
<dbReference type="HOGENOM" id="CLU_1465175_0_0_2"/>
<dbReference type="EMBL" id="CP003531">
    <property type="protein sequence ID" value="AFK51107.1"/>
    <property type="molecule type" value="Genomic_DNA"/>
</dbReference>
<sequence length="181" mass="19341">MEARPLILVSPFIASLLSLLLLALCTPWFNIWENAFSDLGRIEKGLTAVVFNGLVSTTGAILLVYATSVARPLAAPYRALLVLGGYSLTMIGVYPEDYGRLHFYVSLAFFLASIAYMVVHAMETSVEGAVIAALGLVNLGVWTAHFTFNFPPGAAVPELVSLVSMLATLARDLGKTDSGQS</sequence>
<feature type="transmembrane region" description="Helical" evidence="1">
    <location>
        <begin position="101"/>
        <end position="119"/>
    </location>
</feature>
<organism evidence="2 3">
    <name type="scientific">Thermogladius calderae (strain DSM 22663 / VKM B-2946 / 1633)</name>
    <dbReference type="NCBI Taxonomy" id="1184251"/>
    <lineage>
        <taxon>Archaea</taxon>
        <taxon>Thermoproteota</taxon>
        <taxon>Thermoprotei</taxon>
        <taxon>Desulfurococcales</taxon>
        <taxon>Desulfurococcaceae</taxon>
        <taxon>Thermogladius</taxon>
    </lineage>
</organism>
<keyword evidence="3" id="KW-1185">Reference proteome</keyword>
<evidence type="ECO:0000313" key="2">
    <source>
        <dbReference type="EMBL" id="AFK51107.1"/>
    </source>
</evidence>
<evidence type="ECO:0000256" key="1">
    <source>
        <dbReference type="SAM" id="Phobius"/>
    </source>
</evidence>
<dbReference type="eggNOG" id="arCOG02008">
    <property type="taxonomic scope" value="Archaea"/>
</dbReference>
<feature type="transmembrane region" description="Helical" evidence="1">
    <location>
        <begin position="77"/>
        <end position="95"/>
    </location>
</feature>
<gene>
    <name evidence="2" type="ordered locus">TCELL_0683</name>
</gene>
<accession>I3TEB9</accession>
<dbReference type="Proteomes" id="UP000005270">
    <property type="component" value="Chromosome"/>
</dbReference>
<dbReference type="AlphaFoldDB" id="I3TEB9"/>
<feature type="transmembrane region" description="Helical" evidence="1">
    <location>
        <begin position="49"/>
        <end position="70"/>
    </location>
</feature>
<name>I3TEB9_THEC1</name>
<keyword evidence="1" id="KW-0812">Transmembrane</keyword>
<keyword evidence="1" id="KW-0472">Membrane</keyword>
<protein>
    <recommendedName>
        <fullName evidence="4">DUF998 domain-containing protein</fullName>
    </recommendedName>
</protein>
<dbReference type="PANTHER" id="PTHR42241">
    <property type="entry name" value="HYPOTHETICAL MEMBRANE PROTEIN, CONSERVED, DUF998 FAMILY"/>
    <property type="match status" value="1"/>
</dbReference>
<reference evidence="2 3" key="1">
    <citation type="journal article" date="2012" name="J. Bacteriol.">
        <title>Complete genome sequence of the hyperthermophilic cellulolytic Crenarchaeon 'Thermogladius cellulolyticus' 1633.</title>
        <authorList>
            <person name="Mardanov A.V."/>
            <person name="Kochetkova T.V."/>
            <person name="Beletsky A.V."/>
            <person name="Bonch-Osmolovskaya E.A."/>
            <person name="Ravin N.V."/>
            <person name="Skryabin K.G."/>
        </authorList>
    </citation>
    <scope>NUCLEOTIDE SEQUENCE [LARGE SCALE GENOMIC DNA]</scope>
    <source>
        <strain evidence="3">DSM 22663 / VKM B-2946 / 1633</strain>
    </source>
</reference>